<dbReference type="EMBL" id="CZKB01000010">
    <property type="protein sequence ID" value="CUR59602.1"/>
    <property type="molecule type" value="Genomic_DNA"/>
</dbReference>
<feature type="region of interest" description="Disordered" evidence="1">
    <location>
        <begin position="248"/>
        <end position="286"/>
    </location>
</feature>
<evidence type="ECO:0000256" key="2">
    <source>
        <dbReference type="SAM" id="Phobius"/>
    </source>
</evidence>
<evidence type="ECO:0008006" key="4">
    <source>
        <dbReference type="Google" id="ProtNLM"/>
    </source>
</evidence>
<reference evidence="3" key="1">
    <citation type="submission" date="2015-08" db="EMBL/GenBank/DDBJ databases">
        <authorList>
            <person name="Babu N.S."/>
            <person name="Beckwith C.J."/>
            <person name="Beseler K.G."/>
            <person name="Brison A."/>
            <person name="Carone J.V."/>
            <person name="Caskin T.P."/>
            <person name="Diamond M."/>
            <person name="Durham M.E."/>
            <person name="Foxe J.M."/>
            <person name="Go M."/>
            <person name="Henderson B.A."/>
            <person name="Jones I.B."/>
            <person name="McGettigan J.A."/>
            <person name="Micheletti S.J."/>
            <person name="Nasrallah M.E."/>
            <person name="Ortiz D."/>
            <person name="Piller C.R."/>
            <person name="Privatt S.R."/>
            <person name="Schneider S.L."/>
            <person name="Sharp S."/>
            <person name="Smith T.C."/>
            <person name="Stanton J.D."/>
            <person name="Ullery H.E."/>
            <person name="Wilson R.J."/>
            <person name="Serrano M.G."/>
            <person name="Buck G."/>
            <person name="Lee V."/>
            <person name="Wang Y."/>
            <person name="Carvalho R."/>
            <person name="Voegtly L."/>
            <person name="Shi R."/>
            <person name="Duckworth R."/>
            <person name="Johnson A."/>
            <person name="Loviza R."/>
            <person name="Walstead R."/>
            <person name="Shah Z."/>
            <person name="Kiflezghi M."/>
            <person name="Wade K."/>
            <person name="Ball S.L."/>
            <person name="Bradley K.W."/>
            <person name="Asai D.J."/>
            <person name="Bowman C.A."/>
            <person name="Russell D.A."/>
            <person name="Pope W.H."/>
            <person name="Jacobs-Sera D."/>
            <person name="Hendrix R.W."/>
            <person name="Hatfull G.F."/>
        </authorList>
    </citation>
    <scope>NUCLEOTIDE SEQUENCE</scope>
</reference>
<evidence type="ECO:0000313" key="3">
    <source>
        <dbReference type="EMBL" id="CUR59602.1"/>
    </source>
</evidence>
<protein>
    <recommendedName>
        <fullName evidence="4">DUF4232 domain-containing protein</fullName>
    </recommendedName>
</protein>
<sequence>MRLRRDGAIAPYPEPMATTVRPRGPLPARVYWTRRIIVLGVPLLLVLVLARVLGGSSDAKDASDGTAKQAGATVETSPAPTAGPTVDPGTTGKKGKKGRKNQETAPPEPVLAEPTGPCADSDIVATPAITSAAGGADVPITINLRTIAAEACTWQASPETMTVTITSGSDFIWSSQQCPTAIPVQDVVVRQAVDTPVVVTWKDAKRSDETCSGRTDWARLGFYHVEAAALGGDGTDVQFELVAPTPAVVTETADPQQGGKAGKGKKGTDGDTTHTPGEDGTGNSQG</sequence>
<keyword evidence="2" id="KW-0472">Membrane</keyword>
<keyword evidence="2" id="KW-1133">Transmembrane helix</keyword>
<organism evidence="3">
    <name type="scientific">metagenome</name>
    <dbReference type="NCBI Taxonomy" id="256318"/>
    <lineage>
        <taxon>unclassified sequences</taxon>
        <taxon>metagenomes</taxon>
    </lineage>
</organism>
<accession>A0A2P2CF15</accession>
<feature type="transmembrane region" description="Helical" evidence="2">
    <location>
        <begin position="36"/>
        <end position="54"/>
    </location>
</feature>
<gene>
    <name evidence="3" type="ORF">NOCA1180047</name>
</gene>
<keyword evidence="2" id="KW-0812">Transmembrane</keyword>
<dbReference type="AlphaFoldDB" id="A0A2P2CF15"/>
<name>A0A2P2CF15_9ZZZZ</name>
<feature type="region of interest" description="Disordered" evidence="1">
    <location>
        <begin position="57"/>
        <end position="118"/>
    </location>
</feature>
<evidence type="ECO:0000256" key="1">
    <source>
        <dbReference type="SAM" id="MobiDB-lite"/>
    </source>
</evidence>
<proteinExistence type="predicted"/>